<protein>
    <submittedName>
        <fullName evidence="1">Uncharacterized protein</fullName>
    </submittedName>
</protein>
<evidence type="ECO:0000313" key="1">
    <source>
        <dbReference type="EMBL" id="SIT47442.1"/>
    </source>
</evidence>
<accession>A0A1N7SJ59</accession>
<evidence type="ECO:0000313" key="2">
    <source>
        <dbReference type="Proteomes" id="UP000195569"/>
    </source>
</evidence>
<keyword evidence="2" id="KW-1185">Reference proteome</keyword>
<dbReference type="OrthoDB" id="9097707at2"/>
<comment type="caution">
    <text evidence="1">The sequence shown here is derived from an EMBL/GenBank/DDBJ whole genome shotgun (WGS) entry which is preliminary data.</text>
</comment>
<gene>
    <name evidence="1" type="ORF">BN2476_570030</name>
</gene>
<name>A0A1N7SJ59_9BURK</name>
<proteinExistence type="predicted"/>
<dbReference type="Proteomes" id="UP000195569">
    <property type="component" value="Unassembled WGS sequence"/>
</dbReference>
<dbReference type="EMBL" id="CYGY02000057">
    <property type="protein sequence ID" value="SIT47442.1"/>
    <property type="molecule type" value="Genomic_DNA"/>
</dbReference>
<reference evidence="1" key="1">
    <citation type="submission" date="2016-12" db="EMBL/GenBank/DDBJ databases">
        <authorList>
            <person name="Moulin L."/>
        </authorList>
    </citation>
    <scope>NUCLEOTIDE SEQUENCE [LARGE SCALE GENOMIC DNA]</scope>
    <source>
        <strain evidence="1">STM 7183</strain>
    </source>
</reference>
<dbReference type="RefSeq" id="WP_143811063.1">
    <property type="nucleotide sequence ID" value="NZ_CYGY02000057.1"/>
</dbReference>
<organism evidence="1 2">
    <name type="scientific">Paraburkholderia piptadeniae</name>
    <dbReference type="NCBI Taxonomy" id="1701573"/>
    <lineage>
        <taxon>Bacteria</taxon>
        <taxon>Pseudomonadati</taxon>
        <taxon>Pseudomonadota</taxon>
        <taxon>Betaproteobacteria</taxon>
        <taxon>Burkholderiales</taxon>
        <taxon>Burkholderiaceae</taxon>
        <taxon>Paraburkholderia</taxon>
    </lineage>
</organism>
<dbReference type="AlphaFoldDB" id="A0A1N7SJ59"/>
<sequence length="192" mass="21608">MSLITVHRAARTFQPCVSAHWDAESSTVSCDIEYAAAPEENRTTLRDEIDRQFNITAPTYFITGGMFSMALDSQKRIKDWDIYTNPARWTEYTLPFADATPATPIIDTVFDRNGRAEDMGEPDTYYEPLRGTLYLSWSEATAWYAVAPSLALGVMSDDTLAQIRLDGLFVQRAAHGPTGRWTRLLRCLRAGN</sequence>